<name>A0A9P1EB96_CUSEU</name>
<accession>A0A9P1EB96</accession>
<sequence length="108" mass="12222">MGEFVGRNDSPDEFDFSIESKCFLFKIIDYKVVRISETRNGLSSVIDLDINRVNWLKDSIPKIVRGRKAGFCALCSIQRHVTHALKATGRILGPKDLVSNLWCILLIV</sequence>
<dbReference type="AlphaFoldDB" id="A0A9P1EB96"/>
<gene>
    <name evidence="1" type="ORF">CEURO_LOCUS12636</name>
</gene>
<evidence type="ECO:0000313" key="1">
    <source>
        <dbReference type="EMBL" id="CAH9094210.1"/>
    </source>
</evidence>
<organism evidence="1 2">
    <name type="scientific">Cuscuta europaea</name>
    <name type="common">European dodder</name>
    <dbReference type="NCBI Taxonomy" id="41803"/>
    <lineage>
        <taxon>Eukaryota</taxon>
        <taxon>Viridiplantae</taxon>
        <taxon>Streptophyta</taxon>
        <taxon>Embryophyta</taxon>
        <taxon>Tracheophyta</taxon>
        <taxon>Spermatophyta</taxon>
        <taxon>Magnoliopsida</taxon>
        <taxon>eudicotyledons</taxon>
        <taxon>Gunneridae</taxon>
        <taxon>Pentapetalae</taxon>
        <taxon>asterids</taxon>
        <taxon>lamiids</taxon>
        <taxon>Solanales</taxon>
        <taxon>Convolvulaceae</taxon>
        <taxon>Cuscuteae</taxon>
        <taxon>Cuscuta</taxon>
        <taxon>Cuscuta subgen. Cuscuta</taxon>
    </lineage>
</organism>
<protein>
    <submittedName>
        <fullName evidence="1">Uncharacterized protein</fullName>
    </submittedName>
</protein>
<proteinExistence type="predicted"/>
<dbReference type="EMBL" id="CAMAPE010000031">
    <property type="protein sequence ID" value="CAH9094210.1"/>
    <property type="molecule type" value="Genomic_DNA"/>
</dbReference>
<keyword evidence="2" id="KW-1185">Reference proteome</keyword>
<reference evidence="1" key="1">
    <citation type="submission" date="2022-07" db="EMBL/GenBank/DDBJ databases">
        <authorList>
            <person name="Macas J."/>
            <person name="Novak P."/>
            <person name="Neumann P."/>
        </authorList>
    </citation>
    <scope>NUCLEOTIDE SEQUENCE</scope>
</reference>
<evidence type="ECO:0000313" key="2">
    <source>
        <dbReference type="Proteomes" id="UP001152484"/>
    </source>
</evidence>
<comment type="caution">
    <text evidence="1">The sequence shown here is derived from an EMBL/GenBank/DDBJ whole genome shotgun (WGS) entry which is preliminary data.</text>
</comment>
<dbReference type="OrthoDB" id="420187at2759"/>
<dbReference type="Proteomes" id="UP001152484">
    <property type="component" value="Unassembled WGS sequence"/>
</dbReference>